<evidence type="ECO:0000313" key="1">
    <source>
        <dbReference type="EMBL" id="JAS95980.1"/>
    </source>
</evidence>
<dbReference type="EMBL" id="GECU01011726">
    <property type="protein sequence ID" value="JAS95980.1"/>
    <property type="molecule type" value="Transcribed_RNA"/>
</dbReference>
<proteinExistence type="predicted"/>
<feature type="non-terminal residue" evidence="1">
    <location>
        <position position="1"/>
    </location>
</feature>
<dbReference type="Gene3D" id="3.80.10.10">
    <property type="entry name" value="Ribonuclease Inhibitor"/>
    <property type="match status" value="1"/>
</dbReference>
<name>A0A1B6J9X8_9HEMI</name>
<reference evidence="1" key="1">
    <citation type="submission" date="2015-11" db="EMBL/GenBank/DDBJ databases">
        <title>De novo transcriptome assembly of four potential Pierce s Disease insect vectors from Arizona vineyards.</title>
        <authorList>
            <person name="Tassone E.E."/>
        </authorList>
    </citation>
    <scope>NUCLEOTIDE SEQUENCE</scope>
</reference>
<gene>
    <name evidence="1" type="ORF">g.16063</name>
</gene>
<dbReference type="InterPro" id="IPR032675">
    <property type="entry name" value="LRR_dom_sf"/>
</dbReference>
<protein>
    <recommendedName>
        <fullName evidence="2">F-box domain-containing protein</fullName>
    </recommendedName>
</protein>
<dbReference type="SUPFAM" id="SSF52047">
    <property type="entry name" value="RNI-like"/>
    <property type="match status" value="1"/>
</dbReference>
<accession>A0A1B6J9X8</accession>
<dbReference type="AlphaFoldDB" id="A0A1B6J9X8"/>
<organism evidence="1">
    <name type="scientific">Homalodisca liturata</name>
    <dbReference type="NCBI Taxonomy" id="320908"/>
    <lineage>
        <taxon>Eukaryota</taxon>
        <taxon>Metazoa</taxon>
        <taxon>Ecdysozoa</taxon>
        <taxon>Arthropoda</taxon>
        <taxon>Hexapoda</taxon>
        <taxon>Insecta</taxon>
        <taxon>Pterygota</taxon>
        <taxon>Neoptera</taxon>
        <taxon>Paraneoptera</taxon>
        <taxon>Hemiptera</taxon>
        <taxon>Auchenorrhyncha</taxon>
        <taxon>Membracoidea</taxon>
        <taxon>Cicadellidae</taxon>
        <taxon>Cicadellinae</taxon>
        <taxon>Proconiini</taxon>
        <taxon>Homalodisca</taxon>
    </lineage>
</organism>
<sequence>RWRTLASDSLLWKSLVFSVAKSAKLEIVRDALRQMTELRYVKFHWRTDISELVEELCTNCLRLVGIDLICCGFIEPGFVRRIAHSFPDLEELGMGKCWSVPSQCLDDVALLTNLTHLNLSHSSLSPEQFTTVSLRCKKIISLNVDYVRGLPEENIIRFVALRRNTLQSLSVFGELLSDNIFQHLQCCVRLKLLHVSTCRRFTDKCFTSINQLKSLRSLTLRKSVNFSSKSLYNFYFHSDIVKSLTHLYISAKRSVNSEDVSVWSDVNSSIDSNFVNQHCTCILTKQGFEVVNMQY</sequence>
<evidence type="ECO:0008006" key="2">
    <source>
        <dbReference type="Google" id="ProtNLM"/>
    </source>
</evidence>